<comment type="caution">
    <text evidence="1">The sequence shown here is derived from an EMBL/GenBank/DDBJ whole genome shotgun (WGS) entry which is preliminary data.</text>
</comment>
<gene>
    <name evidence="1" type="ORF">FHR99_002069</name>
</gene>
<evidence type="ECO:0000313" key="1">
    <source>
        <dbReference type="EMBL" id="MBB3047803.1"/>
    </source>
</evidence>
<proteinExistence type="predicted"/>
<protein>
    <recommendedName>
        <fullName evidence="3">Bacteriophage N4 adsorption protein B</fullName>
    </recommendedName>
</protein>
<dbReference type="Proteomes" id="UP000537130">
    <property type="component" value="Unassembled WGS sequence"/>
</dbReference>
<organism evidence="1 2">
    <name type="scientific">Litorivivens lipolytica</name>
    <dbReference type="NCBI Taxonomy" id="1524264"/>
    <lineage>
        <taxon>Bacteria</taxon>
        <taxon>Pseudomonadati</taxon>
        <taxon>Pseudomonadota</taxon>
        <taxon>Gammaproteobacteria</taxon>
        <taxon>Litorivivens</taxon>
    </lineage>
</organism>
<reference evidence="1 2" key="1">
    <citation type="submission" date="2020-08" db="EMBL/GenBank/DDBJ databases">
        <title>Genomic Encyclopedia of Type Strains, Phase III (KMG-III): the genomes of soil and plant-associated and newly described type strains.</title>
        <authorList>
            <person name="Whitman W."/>
        </authorList>
    </citation>
    <scope>NUCLEOTIDE SEQUENCE [LARGE SCALE GENOMIC DNA]</scope>
    <source>
        <strain evidence="1 2">CECT 8654</strain>
    </source>
</reference>
<evidence type="ECO:0008006" key="3">
    <source>
        <dbReference type="Google" id="ProtNLM"/>
    </source>
</evidence>
<dbReference type="AlphaFoldDB" id="A0A7W4W655"/>
<dbReference type="RefSeq" id="WP_183410561.1">
    <property type="nucleotide sequence ID" value="NZ_JACHWY010000002.1"/>
</dbReference>
<keyword evidence="2" id="KW-1185">Reference proteome</keyword>
<sequence length="227" mass="25298">MLPHALTSSTDPSRIGDLLVAGGFISRRELQSALSIASRHHVPLCQVLQRQRRLDRLEKNALLKLQDHLRSPEQHNVEQLHCRLGDLLLAEGQIKPEELQAALEQHKASRVPLGMVLLKRGSITLKALTRFLRLQQKLIAAACAALLAMGNPCFADTGKESEPAWGTVHAAVKKASPHSLNANWLRPGFNDSMAMVRYAPEDTLFRSKSGKMELRLTDTGVEFRKFF</sequence>
<dbReference type="EMBL" id="JACHWY010000002">
    <property type="protein sequence ID" value="MBB3047803.1"/>
    <property type="molecule type" value="Genomic_DNA"/>
</dbReference>
<name>A0A7W4W655_9GAMM</name>
<dbReference type="SUPFAM" id="SSF160246">
    <property type="entry name" value="EspE N-terminal domain-like"/>
    <property type="match status" value="2"/>
</dbReference>
<evidence type="ECO:0000313" key="2">
    <source>
        <dbReference type="Proteomes" id="UP000537130"/>
    </source>
</evidence>
<accession>A0A7W4W655</accession>
<dbReference type="InterPro" id="IPR037257">
    <property type="entry name" value="T2SS_E_N_sf"/>
</dbReference>